<organism evidence="2 3">
    <name type="scientific">Natronosalvus hydrolyticus</name>
    <dbReference type="NCBI Taxonomy" id="2979988"/>
    <lineage>
        <taxon>Archaea</taxon>
        <taxon>Methanobacteriati</taxon>
        <taxon>Methanobacteriota</taxon>
        <taxon>Stenosarchaea group</taxon>
        <taxon>Halobacteria</taxon>
        <taxon>Halobacteriales</taxon>
        <taxon>Natrialbaceae</taxon>
        <taxon>Natronosalvus</taxon>
    </lineage>
</organism>
<evidence type="ECO:0000259" key="1">
    <source>
        <dbReference type="Pfam" id="PF01565"/>
    </source>
</evidence>
<reference evidence="2 3" key="1">
    <citation type="submission" date="2022-09" db="EMBL/GenBank/DDBJ databases">
        <title>Enrichment on poylsaccharides allowed isolation of novel metabolic and taxonomic groups of Haloarchaea.</title>
        <authorList>
            <person name="Sorokin D.Y."/>
            <person name="Elcheninov A.G."/>
            <person name="Khizhniak T.V."/>
            <person name="Kolganova T.V."/>
            <person name="Kublanov I.V."/>
        </authorList>
    </citation>
    <scope>NUCLEOTIDE SEQUENCE [LARGE SCALE GENOMIC DNA]</scope>
    <source>
        <strain evidence="2 3">AArc-curdl1</strain>
    </source>
</reference>
<dbReference type="EMBL" id="JAOPJZ010000017">
    <property type="protein sequence ID" value="MCU4753501.1"/>
    <property type="molecule type" value="Genomic_DNA"/>
</dbReference>
<dbReference type="Proteomes" id="UP001321047">
    <property type="component" value="Unassembled WGS sequence"/>
</dbReference>
<dbReference type="AlphaFoldDB" id="A0AAP2ZAE1"/>
<comment type="caution">
    <text evidence="2">The sequence shown here is derived from an EMBL/GenBank/DDBJ whole genome shotgun (WGS) entry which is preliminary data.</text>
</comment>
<accession>A0AAP2ZAE1</accession>
<protein>
    <submittedName>
        <fullName evidence="2">FAD-dependent oxidoreductase</fullName>
    </submittedName>
</protein>
<evidence type="ECO:0000313" key="2">
    <source>
        <dbReference type="EMBL" id="MCU4753501.1"/>
    </source>
</evidence>
<keyword evidence="3" id="KW-1185">Reference proteome</keyword>
<dbReference type="GO" id="GO:0050660">
    <property type="term" value="F:flavin adenine dinucleotide binding"/>
    <property type="evidence" value="ECO:0007669"/>
    <property type="project" value="InterPro"/>
</dbReference>
<gene>
    <name evidence="2" type="ORF">OB919_16165</name>
</gene>
<dbReference type="InterPro" id="IPR006094">
    <property type="entry name" value="Oxid_FAD_bind_N"/>
</dbReference>
<name>A0AAP2ZAE1_9EURY</name>
<dbReference type="InterPro" id="IPR016167">
    <property type="entry name" value="FAD-bd_PCMH_sub1"/>
</dbReference>
<dbReference type="SUPFAM" id="SSF56176">
    <property type="entry name" value="FAD-binding/transporter-associated domain-like"/>
    <property type="match status" value="1"/>
</dbReference>
<dbReference type="Pfam" id="PF01565">
    <property type="entry name" value="FAD_binding_4"/>
    <property type="match status" value="1"/>
</dbReference>
<dbReference type="InterPro" id="IPR036318">
    <property type="entry name" value="FAD-bd_PCMH-like_sf"/>
</dbReference>
<feature type="domain" description="FAD linked oxidase N-terminal" evidence="1">
    <location>
        <begin position="42"/>
        <end position="79"/>
    </location>
</feature>
<proteinExistence type="predicted"/>
<evidence type="ECO:0000313" key="3">
    <source>
        <dbReference type="Proteomes" id="UP001321047"/>
    </source>
</evidence>
<sequence length="125" mass="13396">MCTPDLIVHDPSNPDARTGSDAYHQFVSRITDGATHVEMASDDVVEAVDLTSSHDLLVTVRGGGHNVAGAAVCNGGIVLLRDDLVAGRRLLGTTRVSHHRSTPNPEINRARSTPVYYLLVVVFPL</sequence>
<dbReference type="Gene3D" id="3.30.43.10">
    <property type="entry name" value="Uridine Diphospho-n-acetylenolpyruvylglucosamine Reductase, domain 2"/>
    <property type="match status" value="1"/>
</dbReference>